<dbReference type="AlphaFoldDB" id="A0AAW2YHH2"/>
<protein>
    <submittedName>
        <fullName evidence="3">Uncharacterized protein</fullName>
    </submittedName>
</protein>
<keyword evidence="4" id="KW-1185">Reference proteome</keyword>
<dbReference type="Proteomes" id="UP001431209">
    <property type="component" value="Unassembled WGS sequence"/>
</dbReference>
<evidence type="ECO:0000259" key="1">
    <source>
        <dbReference type="Pfam" id="PF19037"/>
    </source>
</evidence>
<dbReference type="Pfam" id="PF19037">
    <property type="entry name" value="Fuz_longin_2"/>
    <property type="match status" value="1"/>
</dbReference>
<evidence type="ECO:0000259" key="2">
    <source>
        <dbReference type="Pfam" id="PF19038"/>
    </source>
</evidence>
<dbReference type="EMBL" id="JAOPGA020000078">
    <property type="protein sequence ID" value="KAL0476718.1"/>
    <property type="molecule type" value="Genomic_DNA"/>
</dbReference>
<dbReference type="InterPro" id="IPR004353">
    <property type="entry name" value="Mon1"/>
</dbReference>
<dbReference type="PANTHER" id="PTHR13027:SF7">
    <property type="entry name" value="VACUOLAR FUSION PROTEIN MON1 HOMOLOG"/>
    <property type="match status" value="1"/>
</dbReference>
<proteinExistence type="predicted"/>
<organism evidence="3 4">
    <name type="scientific">Acrasis kona</name>
    <dbReference type="NCBI Taxonomy" id="1008807"/>
    <lineage>
        <taxon>Eukaryota</taxon>
        <taxon>Discoba</taxon>
        <taxon>Heterolobosea</taxon>
        <taxon>Tetramitia</taxon>
        <taxon>Eutetramitia</taxon>
        <taxon>Acrasidae</taxon>
        <taxon>Acrasis</taxon>
    </lineage>
</organism>
<dbReference type="GO" id="GO:0016192">
    <property type="term" value="P:vesicle-mediated transport"/>
    <property type="evidence" value="ECO:0007669"/>
    <property type="project" value="InterPro"/>
</dbReference>
<dbReference type="PRINTS" id="PR01546">
    <property type="entry name" value="YEAST73DUF"/>
</dbReference>
<dbReference type="Pfam" id="PF19038">
    <property type="entry name" value="Fuz_longin_3"/>
    <property type="match status" value="1"/>
</dbReference>
<name>A0AAW2YHH2_9EUKA</name>
<dbReference type="PANTHER" id="PTHR13027">
    <property type="entry name" value="SAND PROTEIN-RELATED"/>
    <property type="match status" value="1"/>
</dbReference>
<dbReference type="InterPro" id="IPR043971">
    <property type="entry name" value="FUZ/MON1/HPS1_longin_2"/>
</dbReference>
<feature type="domain" description="FUZ/MON1/HPS1 third Longin" evidence="2">
    <location>
        <begin position="96"/>
        <end position="196"/>
    </location>
</feature>
<accession>A0AAW2YHH2</accession>
<comment type="caution">
    <text evidence="3">The sequence shown here is derived from an EMBL/GenBank/DDBJ whole genome shotgun (WGS) entry which is preliminary data.</text>
</comment>
<evidence type="ECO:0000313" key="3">
    <source>
        <dbReference type="EMBL" id="KAL0476718.1"/>
    </source>
</evidence>
<sequence length="210" mass="24142">MNFVNSRPARRGRPVCLPGLSASQYVYAYIDFLALDMCIVMICSGGDVFHECSAAKQRILEDLIDCNIFQQIISDLKKPGYSVRDVLTPVYLFESGLRHFVYRSNIHSQWSCAEFDAPYQHIKQRKRLCRVYKTVREKLKQYCDRSPHKIFFQMTDCEAVIGLMSANFELYACFSLMVSKSSAISVCDQIKKFIARTEDSLFISAFPCFA</sequence>
<evidence type="ECO:0000313" key="4">
    <source>
        <dbReference type="Proteomes" id="UP001431209"/>
    </source>
</evidence>
<feature type="domain" description="FUZ/MON1/HPS1 second Longin" evidence="1">
    <location>
        <begin position="13"/>
        <end position="60"/>
    </location>
</feature>
<reference evidence="3 4" key="1">
    <citation type="submission" date="2024-03" db="EMBL/GenBank/DDBJ databases">
        <title>The Acrasis kona genome and developmental transcriptomes reveal deep origins of eukaryotic multicellular pathways.</title>
        <authorList>
            <person name="Sheikh S."/>
            <person name="Fu C.-J."/>
            <person name="Brown M.W."/>
            <person name="Baldauf S.L."/>
        </authorList>
    </citation>
    <scope>NUCLEOTIDE SEQUENCE [LARGE SCALE GENOMIC DNA]</scope>
    <source>
        <strain evidence="3 4">ATCC MYA-3509</strain>
    </source>
</reference>
<dbReference type="GO" id="GO:0006623">
    <property type="term" value="P:protein targeting to vacuole"/>
    <property type="evidence" value="ECO:0007669"/>
    <property type="project" value="InterPro"/>
</dbReference>
<gene>
    <name evidence="3" type="ORF">AKO1_006180</name>
</gene>
<dbReference type="InterPro" id="IPR043970">
    <property type="entry name" value="FUZ/MON1/HPS1_longin_3"/>
</dbReference>